<gene>
    <name evidence="1" type="ORF">SDC9_112976</name>
</gene>
<comment type="caution">
    <text evidence="1">The sequence shown here is derived from an EMBL/GenBank/DDBJ whole genome shotgun (WGS) entry which is preliminary data.</text>
</comment>
<organism evidence="1">
    <name type="scientific">bioreactor metagenome</name>
    <dbReference type="NCBI Taxonomy" id="1076179"/>
    <lineage>
        <taxon>unclassified sequences</taxon>
        <taxon>metagenomes</taxon>
        <taxon>ecological metagenomes</taxon>
    </lineage>
</organism>
<accession>A0A645BNC3</accession>
<reference evidence="1" key="1">
    <citation type="submission" date="2019-08" db="EMBL/GenBank/DDBJ databases">
        <authorList>
            <person name="Kucharzyk K."/>
            <person name="Murdoch R.W."/>
            <person name="Higgins S."/>
            <person name="Loffler F."/>
        </authorList>
    </citation>
    <scope>NUCLEOTIDE SEQUENCE</scope>
</reference>
<dbReference type="AlphaFoldDB" id="A0A645BNC3"/>
<sequence length="228" mass="26746">MLFINQNTILCDIVEDNPNLIPVLARFGIRLGLGDKSVKQICNEYNINDDFFIVMVNTYMNEHYFPESKVKSFNINDILLYLERSNSYYLGAMLPNIESHLNAFINTSKNQNEKVESIIKLFENFKKRLSAQIDEDSYFFPQFRLIASKESEMASFDINSYKEDNEDFVMLLHEIKHIMTKYLKGAFNDNLCHAVLFSLHSLEKDMVQNLRIRSRILFPVVSNFRLVK</sequence>
<evidence type="ECO:0008006" key="2">
    <source>
        <dbReference type="Google" id="ProtNLM"/>
    </source>
</evidence>
<protein>
    <recommendedName>
        <fullName evidence="2">Hemerythrin-like domain-containing protein</fullName>
    </recommendedName>
</protein>
<evidence type="ECO:0000313" key="1">
    <source>
        <dbReference type="EMBL" id="MPM66071.1"/>
    </source>
</evidence>
<dbReference type="EMBL" id="VSSQ01020871">
    <property type="protein sequence ID" value="MPM66071.1"/>
    <property type="molecule type" value="Genomic_DNA"/>
</dbReference>
<name>A0A645BNC3_9ZZZZ</name>
<proteinExistence type="predicted"/>